<gene>
    <name evidence="5" type="ORF">JD844_024962</name>
</gene>
<dbReference type="InterPro" id="IPR011061">
    <property type="entry name" value="Hirudin/antistatin"/>
</dbReference>
<evidence type="ECO:0008006" key="7">
    <source>
        <dbReference type="Google" id="ProtNLM"/>
    </source>
</evidence>
<evidence type="ECO:0000313" key="5">
    <source>
        <dbReference type="EMBL" id="KAH0622558.1"/>
    </source>
</evidence>
<accession>A0ABQ7SZ28</accession>
<protein>
    <recommendedName>
        <fullName evidence="7">VWFC domain-containing protein</fullName>
    </recommendedName>
</protein>
<dbReference type="Gene3D" id="6.20.200.20">
    <property type="match status" value="2"/>
</dbReference>
<dbReference type="PANTHER" id="PTHR46439">
    <property type="entry name" value="CYSTEINE-RICH MOTOR NEURON 1 PROTEIN"/>
    <property type="match status" value="1"/>
</dbReference>
<dbReference type="InterPro" id="IPR004094">
    <property type="entry name" value="Antistasin-like"/>
</dbReference>
<dbReference type="Pfam" id="PF02822">
    <property type="entry name" value="Antistasin"/>
    <property type="match status" value="2"/>
</dbReference>
<dbReference type="Gene3D" id="2.10.22.10">
    <property type="entry name" value="Antistasin, domain 1"/>
    <property type="match status" value="2"/>
</dbReference>
<dbReference type="SUPFAM" id="SSF57262">
    <property type="entry name" value="Leech antihemostatic proteins"/>
    <property type="match status" value="1"/>
</dbReference>
<feature type="domain" description="Antistasin-like" evidence="4">
    <location>
        <begin position="175"/>
        <end position="202"/>
    </location>
</feature>
<evidence type="ECO:0000313" key="6">
    <source>
        <dbReference type="Proteomes" id="UP000826234"/>
    </source>
</evidence>
<feature type="domain" description="VWFC" evidence="3">
    <location>
        <begin position="1"/>
        <end position="51"/>
    </location>
</feature>
<keyword evidence="6" id="KW-1185">Reference proteome</keyword>
<dbReference type="InterPro" id="IPR052624">
    <property type="entry name" value="CRIM1"/>
</dbReference>
<dbReference type="PROSITE" id="PS01208">
    <property type="entry name" value="VWFC_1"/>
    <property type="match status" value="2"/>
</dbReference>
<evidence type="ECO:0000256" key="1">
    <source>
        <dbReference type="ARBA" id="ARBA00022729"/>
    </source>
</evidence>
<reference evidence="5 6" key="1">
    <citation type="journal article" date="2022" name="Gigascience">
        <title>A chromosome-level genome assembly and annotation of the desert horned lizard, Phrynosoma platyrhinos, provides insight into chromosomal rearrangements among reptiles.</title>
        <authorList>
            <person name="Koochekian N."/>
            <person name="Ascanio A."/>
            <person name="Farleigh K."/>
            <person name="Card D.C."/>
            <person name="Schield D.R."/>
            <person name="Castoe T.A."/>
            <person name="Jezkova T."/>
        </authorList>
    </citation>
    <scope>NUCLEOTIDE SEQUENCE [LARGE SCALE GENOMIC DNA]</scope>
    <source>
        <strain evidence="5">NK-2021</strain>
    </source>
</reference>
<proteinExistence type="predicted"/>
<dbReference type="SUPFAM" id="SSF57603">
    <property type="entry name" value="FnI-like domain"/>
    <property type="match status" value="2"/>
</dbReference>
<dbReference type="Proteomes" id="UP000826234">
    <property type="component" value="Unassembled WGS sequence"/>
</dbReference>
<dbReference type="PANTHER" id="PTHR46439:SF1">
    <property type="entry name" value="CYSTEINE-RICH MOTOR NEURON 1 PROTEIN"/>
    <property type="match status" value="1"/>
</dbReference>
<dbReference type="SMART" id="SM00214">
    <property type="entry name" value="VWC"/>
    <property type="match status" value="2"/>
</dbReference>
<dbReference type="Pfam" id="PF23334">
    <property type="entry name" value="VWC2L_2nd"/>
    <property type="match status" value="2"/>
</dbReference>
<keyword evidence="2" id="KW-0677">Repeat</keyword>
<feature type="domain" description="Antistasin-like" evidence="4">
    <location>
        <begin position="129"/>
        <end position="158"/>
    </location>
</feature>
<dbReference type="PROSITE" id="PS51252">
    <property type="entry name" value="ANTISTASIN"/>
    <property type="match status" value="2"/>
</dbReference>
<feature type="domain" description="VWFC" evidence="3">
    <location>
        <begin position="61"/>
        <end position="117"/>
    </location>
</feature>
<organism evidence="5 6">
    <name type="scientific">Phrynosoma platyrhinos</name>
    <name type="common">Desert horned lizard</name>
    <dbReference type="NCBI Taxonomy" id="52577"/>
    <lineage>
        <taxon>Eukaryota</taxon>
        <taxon>Metazoa</taxon>
        <taxon>Chordata</taxon>
        <taxon>Craniata</taxon>
        <taxon>Vertebrata</taxon>
        <taxon>Euteleostomi</taxon>
        <taxon>Lepidosauria</taxon>
        <taxon>Squamata</taxon>
        <taxon>Bifurcata</taxon>
        <taxon>Unidentata</taxon>
        <taxon>Episquamata</taxon>
        <taxon>Toxicofera</taxon>
        <taxon>Iguania</taxon>
        <taxon>Phrynosomatidae</taxon>
        <taxon>Phrynosomatinae</taxon>
        <taxon>Phrynosoma</taxon>
    </lineage>
</organism>
<sequence length="228" mass="25683">MEYYDGDMFRMDACRFCRCQGGVSICFSAQCGELHCDRYYVPEGECCPVCEDSISPVSNPAGCYANSQIQAHGDRWREDDCTFCQCINGESHCVATACGQSCLNPVKVPGECCPMCEEPTYITIGPPTCYPLVNCTLTEMDCIYDFRVDQNGCRVCQCKTIFAKLYVFFTGEELCNDLMSGCSLDCAFGFQTDGHNCKICQCRPRPKKCKPIACDKYCPFGYLIWWQY</sequence>
<keyword evidence="1" id="KW-0732">Signal</keyword>
<dbReference type="InterPro" id="IPR001007">
    <property type="entry name" value="VWF_dom"/>
</dbReference>
<evidence type="ECO:0000259" key="3">
    <source>
        <dbReference type="PROSITE" id="PS50184"/>
    </source>
</evidence>
<evidence type="ECO:0000259" key="4">
    <source>
        <dbReference type="PROSITE" id="PS51252"/>
    </source>
</evidence>
<name>A0ABQ7SZ28_PHRPL</name>
<dbReference type="EMBL" id="JAIPUX010003289">
    <property type="protein sequence ID" value="KAH0622558.1"/>
    <property type="molecule type" value="Genomic_DNA"/>
</dbReference>
<comment type="caution">
    <text evidence="5">The sequence shown here is derived from an EMBL/GenBank/DDBJ whole genome shotgun (WGS) entry which is preliminary data.</text>
</comment>
<evidence type="ECO:0000256" key="2">
    <source>
        <dbReference type="ARBA" id="ARBA00022737"/>
    </source>
</evidence>
<dbReference type="PROSITE" id="PS50184">
    <property type="entry name" value="VWFC_2"/>
    <property type="match status" value="2"/>
</dbReference>